<reference evidence="1 2" key="1">
    <citation type="submission" date="2018-02" db="EMBL/GenBank/DDBJ databases">
        <title>Bacteriophage NCPPB3778 and a type I-E CRISPR drive the evolution of the US Biological Select Agent, Rathayibacter toxicus.</title>
        <authorList>
            <person name="Davis E.W.II."/>
            <person name="Tabima J.F."/>
            <person name="Weisberg A.J."/>
            <person name="Lopes L.D."/>
            <person name="Wiseman M.S."/>
            <person name="Wiseman M.S."/>
            <person name="Pupko T."/>
            <person name="Belcher M.S."/>
            <person name="Sechler A.J."/>
            <person name="Tancos M.A."/>
            <person name="Schroeder B.K."/>
            <person name="Murray T.D."/>
            <person name="Luster D.G."/>
            <person name="Schneider W.L."/>
            <person name="Rogers E."/>
            <person name="Andreote F.D."/>
            <person name="Grunwald N.J."/>
            <person name="Putnam M.L."/>
            <person name="Chang J.H."/>
        </authorList>
    </citation>
    <scope>NUCLEOTIDE SEQUENCE [LARGE SCALE GENOMIC DNA]</scope>
    <source>
        <strain evidence="1 2">FH99</strain>
    </source>
</reference>
<organism evidence="1 2">
    <name type="scientific">Rathayibacter toxicus</name>
    <dbReference type="NCBI Taxonomy" id="145458"/>
    <lineage>
        <taxon>Bacteria</taxon>
        <taxon>Bacillati</taxon>
        <taxon>Actinomycetota</taxon>
        <taxon>Actinomycetes</taxon>
        <taxon>Micrococcales</taxon>
        <taxon>Microbacteriaceae</taxon>
        <taxon>Rathayibacter</taxon>
    </lineage>
</organism>
<protein>
    <submittedName>
        <fullName evidence="1">Uncharacterized protein</fullName>
    </submittedName>
</protein>
<comment type="caution">
    <text evidence="1">The sequence shown here is derived from an EMBL/GenBank/DDBJ whole genome shotgun (WGS) entry which is preliminary data.</text>
</comment>
<proteinExistence type="predicted"/>
<name>A0A2S5Y9Z2_9MICO</name>
<dbReference type="RefSeq" id="WP_027692819.1">
    <property type="nucleotide sequence ID" value="NZ_PSXB01000001.1"/>
</dbReference>
<gene>
    <name evidence="1" type="ORF">C5C51_00385</name>
</gene>
<sequence>MVDISDEQFARLLDTLVEVVGNRTPAMQGFIRSLHMRHIASIENGGPGVTAKTLVSELVGILSYFETRLNALEEARSAE</sequence>
<evidence type="ECO:0000313" key="1">
    <source>
        <dbReference type="EMBL" id="PPI17124.1"/>
    </source>
</evidence>
<dbReference type="Proteomes" id="UP000237966">
    <property type="component" value="Unassembled WGS sequence"/>
</dbReference>
<dbReference type="EMBL" id="PSWU01000001">
    <property type="protein sequence ID" value="PPI17124.1"/>
    <property type="molecule type" value="Genomic_DNA"/>
</dbReference>
<evidence type="ECO:0000313" key="2">
    <source>
        <dbReference type="Proteomes" id="UP000237966"/>
    </source>
</evidence>
<accession>A0A2S5Y9Z2</accession>
<dbReference type="AlphaFoldDB" id="A0A2S5Y9Z2"/>